<dbReference type="EMBL" id="SRLO01000353">
    <property type="protein sequence ID" value="TNN59550.1"/>
    <property type="molecule type" value="Genomic_DNA"/>
</dbReference>
<dbReference type="AlphaFoldDB" id="A0A4Z2H262"/>
<comment type="caution">
    <text evidence="1">The sequence shown here is derived from an EMBL/GenBank/DDBJ whole genome shotgun (WGS) entry which is preliminary data.</text>
</comment>
<sequence>MSEFISSEYTSPITRRRKAAKRAAKPIIKIAVPMSMVFAGCAPPKSRRCLPPESPSAVHKATFVRPPFKNHIPVYNIRESRNIRTAMGRNERYRNLSDPIIKAGESSDWLKGTSAEARTHILDVSTDLRRVIVAQPRAR</sequence>
<dbReference type="Proteomes" id="UP000314294">
    <property type="component" value="Unassembled WGS sequence"/>
</dbReference>
<protein>
    <submittedName>
        <fullName evidence="1">Uncharacterized protein</fullName>
    </submittedName>
</protein>
<accession>A0A4Z2H262</accession>
<name>A0A4Z2H262_9TELE</name>
<reference evidence="1 2" key="1">
    <citation type="submission" date="2019-03" db="EMBL/GenBank/DDBJ databases">
        <title>First draft genome of Liparis tanakae, snailfish: a comprehensive survey of snailfish specific genes.</title>
        <authorList>
            <person name="Kim W."/>
            <person name="Song I."/>
            <person name="Jeong J.-H."/>
            <person name="Kim D."/>
            <person name="Kim S."/>
            <person name="Ryu S."/>
            <person name="Song J.Y."/>
            <person name="Lee S.K."/>
        </authorList>
    </citation>
    <scope>NUCLEOTIDE SEQUENCE [LARGE SCALE GENOMIC DNA]</scope>
    <source>
        <tissue evidence="1">Muscle</tissue>
    </source>
</reference>
<gene>
    <name evidence="1" type="ORF">EYF80_030200</name>
</gene>
<evidence type="ECO:0000313" key="1">
    <source>
        <dbReference type="EMBL" id="TNN59550.1"/>
    </source>
</evidence>
<organism evidence="1 2">
    <name type="scientific">Liparis tanakae</name>
    <name type="common">Tanaka's snailfish</name>
    <dbReference type="NCBI Taxonomy" id="230148"/>
    <lineage>
        <taxon>Eukaryota</taxon>
        <taxon>Metazoa</taxon>
        <taxon>Chordata</taxon>
        <taxon>Craniata</taxon>
        <taxon>Vertebrata</taxon>
        <taxon>Euteleostomi</taxon>
        <taxon>Actinopterygii</taxon>
        <taxon>Neopterygii</taxon>
        <taxon>Teleostei</taxon>
        <taxon>Neoteleostei</taxon>
        <taxon>Acanthomorphata</taxon>
        <taxon>Eupercaria</taxon>
        <taxon>Perciformes</taxon>
        <taxon>Cottioidei</taxon>
        <taxon>Cottales</taxon>
        <taxon>Liparidae</taxon>
        <taxon>Liparis</taxon>
    </lineage>
</organism>
<evidence type="ECO:0000313" key="2">
    <source>
        <dbReference type="Proteomes" id="UP000314294"/>
    </source>
</evidence>
<keyword evidence="2" id="KW-1185">Reference proteome</keyword>
<proteinExistence type="predicted"/>